<proteinExistence type="predicted"/>
<dbReference type="RefSeq" id="WP_126128224.1">
    <property type="nucleotide sequence ID" value="NZ_CP034464.1"/>
</dbReference>
<name>A0A3Q9BRG8_9BURK</name>
<dbReference type="OrthoDB" id="8779011at2"/>
<evidence type="ECO:0000313" key="1">
    <source>
        <dbReference type="EMBL" id="AZP12845.1"/>
    </source>
</evidence>
<dbReference type="AlphaFoldDB" id="A0A3Q9BRG8"/>
<dbReference type="KEGG" id="upv:EJN92_13025"/>
<protein>
    <submittedName>
        <fullName evidence="1">Uncharacterized protein</fullName>
    </submittedName>
</protein>
<evidence type="ECO:0000313" key="2">
    <source>
        <dbReference type="Proteomes" id="UP000275663"/>
    </source>
</evidence>
<dbReference type="EMBL" id="CP034464">
    <property type="protein sequence ID" value="AZP12845.1"/>
    <property type="molecule type" value="Genomic_DNA"/>
</dbReference>
<dbReference type="Proteomes" id="UP000275663">
    <property type="component" value="Chromosome"/>
</dbReference>
<organism evidence="1 2">
    <name type="scientific">Undibacterium parvum</name>
    <dbReference type="NCBI Taxonomy" id="401471"/>
    <lineage>
        <taxon>Bacteria</taxon>
        <taxon>Pseudomonadati</taxon>
        <taxon>Pseudomonadota</taxon>
        <taxon>Betaproteobacteria</taxon>
        <taxon>Burkholderiales</taxon>
        <taxon>Oxalobacteraceae</taxon>
        <taxon>Undibacterium</taxon>
    </lineage>
</organism>
<accession>A0A3Q9BRG8</accession>
<reference evidence="1 2" key="1">
    <citation type="journal article" date="2011" name="Int. J. Syst. Evol. Microbiol.">
        <title>Description of Undibacterium oligocarboniphilum sp. nov., isolated from purified water, and Undibacterium pigrum strain CCUG 49012 as the type strain of Undibacterium parvum sp. nov., and emended descriptions of the genus Undibacterium and the species Undibacterium pigrum.</title>
        <authorList>
            <person name="Eder W."/>
            <person name="Wanner G."/>
            <person name="Ludwig W."/>
            <person name="Busse H.J."/>
            <person name="Ziemke-Kageler F."/>
            <person name="Lang E."/>
        </authorList>
    </citation>
    <scope>NUCLEOTIDE SEQUENCE [LARGE SCALE GENOMIC DNA]</scope>
    <source>
        <strain evidence="1 2">DSM 23061</strain>
    </source>
</reference>
<keyword evidence="2" id="KW-1185">Reference proteome</keyword>
<sequence>MNFLLLLIAILSFCWALWLLRINRWPRVQVRVLRTWEEVTGQEAHWSTGYLHADLEYWYQEQHYTVAWRSDLTAHRSLPKACSMVLDPHHLDQPQFPASWKLPSVLIAVTVLLSLNVWSQMSL</sequence>
<gene>
    <name evidence="1" type="ORF">EJN92_13025</name>
</gene>